<evidence type="ECO:0000313" key="3">
    <source>
        <dbReference type="Proteomes" id="UP000775213"/>
    </source>
</evidence>
<keyword evidence="3" id="KW-1185">Reference proteome</keyword>
<name>A0AAV7GVL8_DENCH</name>
<proteinExistence type="predicted"/>
<keyword evidence="1" id="KW-0812">Transmembrane</keyword>
<dbReference type="AlphaFoldDB" id="A0AAV7GVL8"/>
<keyword evidence="1" id="KW-1133">Transmembrane helix</keyword>
<evidence type="ECO:0000313" key="2">
    <source>
        <dbReference type="EMBL" id="KAH0460771.1"/>
    </source>
</evidence>
<accession>A0AAV7GVL8</accession>
<gene>
    <name evidence="2" type="ORF">IEQ34_008346</name>
</gene>
<reference evidence="2 3" key="1">
    <citation type="journal article" date="2021" name="Hortic Res">
        <title>Chromosome-scale assembly of the Dendrobium chrysotoxum genome enhances the understanding of orchid evolution.</title>
        <authorList>
            <person name="Zhang Y."/>
            <person name="Zhang G.Q."/>
            <person name="Zhang D."/>
            <person name="Liu X.D."/>
            <person name="Xu X.Y."/>
            <person name="Sun W.H."/>
            <person name="Yu X."/>
            <person name="Zhu X."/>
            <person name="Wang Z.W."/>
            <person name="Zhao X."/>
            <person name="Zhong W.Y."/>
            <person name="Chen H."/>
            <person name="Yin W.L."/>
            <person name="Huang T."/>
            <person name="Niu S.C."/>
            <person name="Liu Z.J."/>
        </authorList>
    </citation>
    <scope>NUCLEOTIDE SEQUENCE [LARGE SCALE GENOMIC DNA]</scope>
    <source>
        <strain evidence="2">Lindl</strain>
    </source>
</reference>
<sequence length="347" mass="39546">MTNIYFYAAKKQILQPKQPRNYNSPNPPITPCSRCYSRTRLLLQSSVSLLSLLNILAFIQQKSQYLSERRLHLSIAHKMSDLSTLHYKMVASHKFEIQQQPFCTLHWTIPIRFRIVPRLQSHLANNSRLRSSLQFAALSRNSTSSVLGKVGPSYQLPIIRYFYPNFAHNLSYNLPYNNHLTTDNSRSISFEFDGYQVKDRKKNESSLKSRTSHVVRTPRPLRSCFARSHPNAFKWPRGRGLLPLSPFSHGFSGSEVTHFDRKQQGSSSAVRIARVASPAPSRCSTLLQRRLSLPIDRKLRILIGSNKGARRCEGTFLLIACFFGLASLSDFAPPMTFLPLGSEVQTF</sequence>
<dbReference type="EMBL" id="JAGFBR010000009">
    <property type="protein sequence ID" value="KAH0460771.1"/>
    <property type="molecule type" value="Genomic_DNA"/>
</dbReference>
<feature type="transmembrane region" description="Helical" evidence="1">
    <location>
        <begin position="315"/>
        <end position="332"/>
    </location>
</feature>
<keyword evidence="1" id="KW-0472">Membrane</keyword>
<organism evidence="2 3">
    <name type="scientific">Dendrobium chrysotoxum</name>
    <name type="common">Orchid</name>
    <dbReference type="NCBI Taxonomy" id="161865"/>
    <lineage>
        <taxon>Eukaryota</taxon>
        <taxon>Viridiplantae</taxon>
        <taxon>Streptophyta</taxon>
        <taxon>Embryophyta</taxon>
        <taxon>Tracheophyta</taxon>
        <taxon>Spermatophyta</taxon>
        <taxon>Magnoliopsida</taxon>
        <taxon>Liliopsida</taxon>
        <taxon>Asparagales</taxon>
        <taxon>Orchidaceae</taxon>
        <taxon>Epidendroideae</taxon>
        <taxon>Malaxideae</taxon>
        <taxon>Dendrobiinae</taxon>
        <taxon>Dendrobium</taxon>
    </lineage>
</organism>
<comment type="caution">
    <text evidence="2">The sequence shown here is derived from an EMBL/GenBank/DDBJ whole genome shotgun (WGS) entry which is preliminary data.</text>
</comment>
<dbReference type="Proteomes" id="UP000775213">
    <property type="component" value="Unassembled WGS sequence"/>
</dbReference>
<protein>
    <submittedName>
        <fullName evidence="2">Uncharacterized protein</fullName>
    </submittedName>
</protein>
<evidence type="ECO:0000256" key="1">
    <source>
        <dbReference type="SAM" id="Phobius"/>
    </source>
</evidence>